<name>A0AAC8XKG8_9ALTE</name>
<protein>
    <submittedName>
        <fullName evidence="2">Helicase</fullName>
    </submittedName>
</protein>
<proteinExistence type="predicted"/>
<reference evidence="2 3" key="1">
    <citation type="submission" date="2015-12" db="EMBL/GenBank/DDBJ databases">
        <title>Intraspecies pangenome expansion in the marine bacterium Alteromonas.</title>
        <authorList>
            <person name="Lopez-Perez M."/>
            <person name="Rodriguez-Valera F."/>
        </authorList>
    </citation>
    <scope>NUCLEOTIDE SEQUENCE [LARGE SCALE GENOMIC DNA]</scope>
    <source>
        <strain evidence="2 3">UM8</strain>
    </source>
</reference>
<dbReference type="InterPro" id="IPR027417">
    <property type="entry name" value="P-loop_NTPase"/>
</dbReference>
<keyword evidence="2" id="KW-0547">Nucleotide-binding</keyword>
<dbReference type="AlphaFoldDB" id="A0AAC8XKG8"/>
<evidence type="ECO:0000313" key="3">
    <source>
        <dbReference type="Proteomes" id="UP000061468"/>
    </source>
</evidence>
<dbReference type="EMBL" id="CP013928">
    <property type="protein sequence ID" value="AMJ79007.1"/>
    <property type="molecule type" value="Genomic_DNA"/>
</dbReference>
<dbReference type="RefSeq" id="WP_015067492.1">
    <property type="nucleotide sequence ID" value="NZ_CP013928.1"/>
</dbReference>
<evidence type="ECO:0000313" key="2">
    <source>
        <dbReference type="EMBL" id="AMJ79007.1"/>
    </source>
</evidence>
<keyword evidence="2" id="KW-0378">Hydrolase</keyword>
<dbReference type="GO" id="GO:0004386">
    <property type="term" value="F:helicase activity"/>
    <property type="evidence" value="ECO:0007669"/>
    <property type="project" value="UniProtKB-KW"/>
</dbReference>
<evidence type="ECO:0000259" key="1">
    <source>
        <dbReference type="PROSITE" id="PS51194"/>
    </source>
</evidence>
<dbReference type="Pfam" id="PF00271">
    <property type="entry name" value="Helicase_C"/>
    <property type="match status" value="1"/>
</dbReference>
<dbReference type="PROSITE" id="PS51194">
    <property type="entry name" value="HELICASE_CTER"/>
    <property type="match status" value="1"/>
</dbReference>
<feature type="domain" description="Helicase C-terminal" evidence="1">
    <location>
        <begin position="939"/>
        <end position="1087"/>
    </location>
</feature>
<dbReference type="SUPFAM" id="SSF52540">
    <property type="entry name" value="P-loop containing nucleoside triphosphate hydrolases"/>
    <property type="match status" value="1"/>
</dbReference>
<organism evidence="2 3">
    <name type="scientific">Alteromonas mediterranea</name>
    <dbReference type="NCBI Taxonomy" id="314275"/>
    <lineage>
        <taxon>Bacteria</taxon>
        <taxon>Pseudomonadati</taxon>
        <taxon>Pseudomonadota</taxon>
        <taxon>Gammaproteobacteria</taxon>
        <taxon>Alteromonadales</taxon>
        <taxon>Alteromonadaceae</taxon>
        <taxon>Alteromonas/Salinimonas group</taxon>
        <taxon>Alteromonas</taxon>
    </lineage>
</organism>
<dbReference type="InterPro" id="IPR001650">
    <property type="entry name" value="Helicase_C-like"/>
</dbReference>
<dbReference type="Proteomes" id="UP000061468">
    <property type="component" value="Chromosome"/>
</dbReference>
<sequence length="1234" mass="139618">MKGAEVRDNVIFRTLSEELVGPCAYGEKFRWQDGKVKKKQINNPLISDDDGEEILKTFPIQRYGVGVLYPLEELDAIPIEESIMESVKPLSQSENEAIEPPSFSKQTILSTNDDTNDFDVSLANSRAPSSIGLSFVVDEAEPIKLKISVKGAFYEDFKVESDEGHIFNWWKRKPVSSNFEYPLVSENKKISIALKHTSTEPNLSEVYLEGVIRRYGDYRIVTLVLVNRSTNISSYIEKNKRTLFQAQFSVETNTLDGALTENILPYQSAALDLFSENLEEDELSNQLLYRNTPSFAKGHGVATDWNLSPYEARESVSSVWTESLPSFETPSITAEIQNEEETLTISMKELSEFSTGSLGELQLKQLIDWYEKWIGKLVEEKQSITSANHEYTELLIKQADKHISKCREAHIRMSEGLEVLQTNSQAKKAFKLANLAMLNQQKRAPKKIRKASLEEGTLKFDSEFSENASAKGIWRPFQIGFLLMCVSGAVNPEHLDHELVDLIWFPTGGGKTEAYLGLAAFTLLYNRLEYGEKAESVQVLMRYTLRLLTAQQLQRASTLICCLEVIRREHKIPGRQFSIGLWVGSKNTPNKRAVAKSKLSKIKSDLNKGEIENPFLLDRCPHCAAQLGVAGEDKKILLGYKAYQGTVKFHCEDKGCDFYNEIPIYLVDEDIYDKKPSLVIGTVDKFAMLAWEPKIRSLFGIDEEGERNNLPPQLIIQDELHLITGPLGTMVGLYEPLIEELCSYTNDNGKNIKPKIVCATATTKGYKDQIQSIYGRNRTDIFPPLGLTSEDSFFARYERDKSKKLKPGRKYVGVCAPGLGSVLTTQVRTHSALLFSSNRVNLENRDPWVTLLSFYNSIRELGGALTLFQADIISYLLELKRRYPSFLLPRFLNGGMELTSRLKDDEIPAAIALLERSLNISLLKPSDKFRAAITEETKKLVDQHQEIKETGDKLLTCLMTKGEISLEDYILVDEFIAACKANNIKSPSKINSLRNLLSGREVTPYCLASSIIEVGVDIDRLSLMSIVGQPKTTAQYIQVSGRVGRRADERPGLVTTIFNNAKPRDKSHYEDFRAYHQKLYAQVEPSSVTPYSRPSIERGFAALMIAYARQFSPIDALPKDIDMDLFDGWFDKLLELRIDAIKDHEKQDLNSFYERKFKHSWVIRSAKSDSWGNLQPDVEPSESEIMCQFGATGKKRHQLACPTSMRNVDGESVVWISPEAYLEPELDSWDDDEW</sequence>
<dbReference type="CDD" id="cd18785">
    <property type="entry name" value="SF2_C"/>
    <property type="match status" value="1"/>
</dbReference>
<accession>A0AAC8XKG8</accession>
<keyword evidence="2" id="KW-0347">Helicase</keyword>
<gene>
    <name evidence="2" type="ORF">AV942_12240</name>
</gene>
<dbReference type="Gene3D" id="3.40.50.300">
    <property type="entry name" value="P-loop containing nucleotide triphosphate hydrolases"/>
    <property type="match status" value="2"/>
</dbReference>
<keyword evidence="2" id="KW-0067">ATP-binding</keyword>